<gene>
    <name evidence="9" type="ORF">C8D77_107193</name>
</gene>
<evidence type="ECO:0000256" key="8">
    <source>
        <dbReference type="SAM" id="SignalP"/>
    </source>
</evidence>
<comment type="caution">
    <text evidence="9">The sequence shown here is derived from an EMBL/GenBank/DDBJ whole genome shotgun (WGS) entry which is preliminary data.</text>
</comment>
<evidence type="ECO:0000256" key="3">
    <source>
        <dbReference type="ARBA" id="ARBA00022452"/>
    </source>
</evidence>
<dbReference type="Proteomes" id="UP000245631">
    <property type="component" value="Unassembled WGS sequence"/>
</dbReference>
<dbReference type="RefSeq" id="WP_109668838.1">
    <property type="nucleotide sequence ID" value="NZ_QGGH01000007.1"/>
</dbReference>
<keyword evidence="5 8" id="KW-0732">Signal</keyword>
<dbReference type="Pfam" id="PF03349">
    <property type="entry name" value="Toluene_X"/>
    <property type="match status" value="1"/>
</dbReference>
<evidence type="ECO:0000256" key="2">
    <source>
        <dbReference type="ARBA" id="ARBA00008163"/>
    </source>
</evidence>
<name>A0A8E3B3K8_RHILI</name>
<evidence type="ECO:0000313" key="9">
    <source>
        <dbReference type="EMBL" id="PWJ89547.1"/>
    </source>
</evidence>
<comment type="subcellular location">
    <subcellularLocation>
        <location evidence="1">Cell outer membrane</location>
        <topology evidence="1">Multi-pass membrane protein</topology>
    </subcellularLocation>
</comment>
<keyword evidence="3" id="KW-1134">Transmembrane beta strand</keyword>
<dbReference type="GO" id="GO:0009279">
    <property type="term" value="C:cell outer membrane"/>
    <property type="evidence" value="ECO:0007669"/>
    <property type="project" value="UniProtKB-SubCell"/>
</dbReference>
<sequence>MNNLRLKALLGAGCFSLALIGTAIGPAHAGGLERGGYDIDLLFDPAPFASDVGATYVMPQRDLKNAVDTSGGGLTGKSSARNTEGYWVPYVGFKASLGHDVDCLVDYSQPWGASSNPGIWNGSYSNINTQIKSNNYAGTCSYKMDVGKGQLRFIGGVFYQEVYGFKESYASPALGTTLGRVDLDSSGWGWRAGIAYEIPDIALRASLVYNSQVKLDNIAGTLNIGGSIADIYAPTESMPDSLELKLQSGIAPGWLAFGSIKWVNWSVLQSVPICSQATKPLGCTTVSPYPIRLTSLDLMYRDGWTVTAGIGHQFNEQWSGAAQISWDRGTSHGYGDQTDTWTFGGGVAYTPRPNIELRLAGAVGVLTSGHSGVLVDGNGYPAGTDVSYDFGNDLVTAISGGLKIKF</sequence>
<evidence type="ECO:0000256" key="4">
    <source>
        <dbReference type="ARBA" id="ARBA00022692"/>
    </source>
</evidence>
<keyword evidence="7" id="KW-0998">Cell outer membrane</keyword>
<dbReference type="Gene3D" id="2.40.160.60">
    <property type="entry name" value="Outer membrane protein transport protein (OMPP1/FadL/TodX)"/>
    <property type="match status" value="1"/>
</dbReference>
<dbReference type="PANTHER" id="PTHR35093:SF8">
    <property type="entry name" value="OUTER MEMBRANE PROTEIN NMB0088-RELATED"/>
    <property type="match status" value="1"/>
</dbReference>
<evidence type="ECO:0000256" key="5">
    <source>
        <dbReference type="ARBA" id="ARBA00022729"/>
    </source>
</evidence>
<reference evidence="9 10" key="1">
    <citation type="submission" date="2018-05" db="EMBL/GenBank/DDBJ databases">
        <title>Genomic Encyclopedia of Type Strains, Phase IV (KMG-IV): sequencing the most valuable type-strain genomes for metagenomic binning, comparative biology and taxonomic classification.</title>
        <authorList>
            <person name="Goeker M."/>
        </authorList>
    </citation>
    <scope>NUCLEOTIDE SEQUENCE [LARGE SCALE GENOMIC DNA]</scope>
    <source>
        <strain evidence="9 10">DSM 2626</strain>
    </source>
</reference>
<feature type="signal peptide" evidence="8">
    <location>
        <begin position="1"/>
        <end position="29"/>
    </location>
</feature>
<proteinExistence type="inferred from homology"/>
<dbReference type="GeneID" id="61054164"/>
<evidence type="ECO:0000256" key="6">
    <source>
        <dbReference type="ARBA" id="ARBA00023136"/>
    </source>
</evidence>
<feature type="chain" id="PRO_5034617709" evidence="8">
    <location>
        <begin position="30"/>
        <end position="406"/>
    </location>
</feature>
<keyword evidence="6" id="KW-0472">Membrane</keyword>
<dbReference type="AlphaFoldDB" id="A0A8E3B3K8"/>
<organism evidence="9 10">
    <name type="scientific">Rhizobium loti</name>
    <name type="common">Mesorhizobium loti</name>
    <dbReference type="NCBI Taxonomy" id="381"/>
    <lineage>
        <taxon>Bacteria</taxon>
        <taxon>Pseudomonadati</taxon>
        <taxon>Pseudomonadota</taxon>
        <taxon>Alphaproteobacteria</taxon>
        <taxon>Hyphomicrobiales</taxon>
        <taxon>Phyllobacteriaceae</taxon>
        <taxon>Mesorhizobium</taxon>
    </lineage>
</organism>
<dbReference type="PANTHER" id="PTHR35093">
    <property type="entry name" value="OUTER MEMBRANE PROTEIN NMB0088-RELATED"/>
    <property type="match status" value="1"/>
</dbReference>
<evidence type="ECO:0000256" key="1">
    <source>
        <dbReference type="ARBA" id="ARBA00004571"/>
    </source>
</evidence>
<evidence type="ECO:0000313" key="10">
    <source>
        <dbReference type="Proteomes" id="UP000245631"/>
    </source>
</evidence>
<dbReference type="GO" id="GO:0015483">
    <property type="term" value="F:long-chain fatty acid transporting porin activity"/>
    <property type="evidence" value="ECO:0007669"/>
    <property type="project" value="TreeGrafter"/>
</dbReference>
<dbReference type="SUPFAM" id="SSF56935">
    <property type="entry name" value="Porins"/>
    <property type="match status" value="1"/>
</dbReference>
<keyword evidence="4" id="KW-0812">Transmembrane</keyword>
<dbReference type="InterPro" id="IPR005017">
    <property type="entry name" value="OMPP1/FadL/TodX"/>
</dbReference>
<evidence type="ECO:0000256" key="7">
    <source>
        <dbReference type="ARBA" id="ARBA00023237"/>
    </source>
</evidence>
<dbReference type="EMBL" id="QGGH01000007">
    <property type="protein sequence ID" value="PWJ89547.1"/>
    <property type="molecule type" value="Genomic_DNA"/>
</dbReference>
<comment type="similarity">
    <text evidence="2">Belongs to the OmpP1/FadL family.</text>
</comment>
<accession>A0A8E3B3K8</accession>
<protein>
    <submittedName>
        <fullName evidence="9">Long-chain fatty acid transport protein</fullName>
    </submittedName>
</protein>